<dbReference type="Proteomes" id="UP000177693">
    <property type="component" value="Unassembled WGS sequence"/>
</dbReference>
<evidence type="ECO:0000313" key="3">
    <source>
        <dbReference type="Proteomes" id="UP000177693"/>
    </source>
</evidence>
<organism evidence="2 3">
    <name type="scientific">Candidatus Nomurabacteria bacterium RIFCSPLOWO2_02_FULL_40_67</name>
    <dbReference type="NCBI Taxonomy" id="1801787"/>
    <lineage>
        <taxon>Bacteria</taxon>
        <taxon>Candidatus Nomuraibacteriota</taxon>
    </lineage>
</organism>
<gene>
    <name evidence="2" type="ORF">A3I23_02500</name>
</gene>
<dbReference type="AlphaFoldDB" id="A0A1F6Y425"/>
<protein>
    <submittedName>
        <fullName evidence="2">Uncharacterized protein</fullName>
    </submittedName>
</protein>
<proteinExistence type="predicted"/>
<comment type="caution">
    <text evidence="2">The sequence shown here is derived from an EMBL/GenBank/DDBJ whole genome shotgun (WGS) entry which is preliminary data.</text>
</comment>
<keyword evidence="1" id="KW-0812">Transmembrane</keyword>
<keyword evidence="1" id="KW-0472">Membrane</keyword>
<accession>A0A1F6Y425</accession>
<reference evidence="2 3" key="1">
    <citation type="journal article" date="2016" name="Nat. Commun.">
        <title>Thousands of microbial genomes shed light on interconnected biogeochemical processes in an aquifer system.</title>
        <authorList>
            <person name="Anantharaman K."/>
            <person name="Brown C.T."/>
            <person name="Hug L.A."/>
            <person name="Sharon I."/>
            <person name="Castelle C.J."/>
            <person name="Probst A.J."/>
            <person name="Thomas B.C."/>
            <person name="Singh A."/>
            <person name="Wilkins M.J."/>
            <person name="Karaoz U."/>
            <person name="Brodie E.L."/>
            <person name="Williams K.H."/>
            <person name="Hubbard S.S."/>
            <person name="Banfield J.F."/>
        </authorList>
    </citation>
    <scope>NUCLEOTIDE SEQUENCE [LARGE SCALE GENOMIC DNA]</scope>
</reference>
<feature type="transmembrane region" description="Helical" evidence="1">
    <location>
        <begin position="65"/>
        <end position="92"/>
    </location>
</feature>
<feature type="transmembrane region" description="Helical" evidence="1">
    <location>
        <begin position="41"/>
        <end position="58"/>
    </location>
</feature>
<evidence type="ECO:0000313" key="2">
    <source>
        <dbReference type="EMBL" id="OGJ01131.1"/>
    </source>
</evidence>
<keyword evidence="1" id="KW-1133">Transmembrane helix</keyword>
<name>A0A1F6Y425_9BACT</name>
<dbReference type="EMBL" id="MFVL01000023">
    <property type="protein sequence ID" value="OGJ01131.1"/>
    <property type="molecule type" value="Genomic_DNA"/>
</dbReference>
<evidence type="ECO:0000256" key="1">
    <source>
        <dbReference type="SAM" id="Phobius"/>
    </source>
</evidence>
<sequence length="93" mass="10559">MTKYLTSINLSITSLGIAVLYYISNFFLIIPIASIQFVDDMLAIIESVIVIYALILAIKEKNKPAITLAVLLLIMFLKPFTWAIAAKIYWYIQ</sequence>
<feature type="transmembrane region" description="Helical" evidence="1">
    <location>
        <begin position="12"/>
        <end position="35"/>
    </location>
</feature>